<evidence type="ECO:0000313" key="5">
    <source>
        <dbReference type="Proteomes" id="UP001596200"/>
    </source>
</evidence>
<dbReference type="EMBL" id="JBHSPU010000042">
    <property type="protein sequence ID" value="MFC5918596.1"/>
    <property type="molecule type" value="Genomic_DNA"/>
</dbReference>
<dbReference type="SMART" id="SM00823">
    <property type="entry name" value="PKS_PP"/>
    <property type="match status" value="2"/>
</dbReference>
<comment type="caution">
    <text evidence="4">The sequence shown here is derived from an EMBL/GenBank/DDBJ whole genome shotgun (WGS) entry which is preliminary data.</text>
</comment>
<keyword evidence="5" id="KW-1185">Reference proteome</keyword>
<gene>
    <name evidence="4" type="ORF">ACFP1B_34975</name>
</gene>
<dbReference type="RefSeq" id="WP_344516804.1">
    <property type="nucleotide sequence ID" value="NZ_BAAATU010000043.1"/>
</dbReference>
<accession>A0ABW1GXP8</accession>
<protein>
    <submittedName>
        <fullName evidence="4">Phosphopantetheine-binding protein</fullName>
    </submittedName>
</protein>
<dbReference type="InterPro" id="IPR009081">
    <property type="entry name" value="PP-bd_ACP"/>
</dbReference>
<proteinExistence type="predicted"/>
<keyword evidence="2" id="KW-0597">Phosphoprotein</keyword>
<dbReference type="InterPro" id="IPR050091">
    <property type="entry name" value="PKS_NRPS_Biosynth_Enz"/>
</dbReference>
<evidence type="ECO:0000313" key="4">
    <source>
        <dbReference type="EMBL" id="MFC5918596.1"/>
    </source>
</evidence>
<feature type="domain" description="Carrier" evidence="3">
    <location>
        <begin position="15"/>
        <end position="92"/>
    </location>
</feature>
<dbReference type="Proteomes" id="UP001596200">
    <property type="component" value="Unassembled WGS sequence"/>
</dbReference>
<dbReference type="Gene3D" id="1.10.1200.10">
    <property type="entry name" value="ACP-like"/>
    <property type="match status" value="2"/>
</dbReference>
<dbReference type="SMART" id="SM01294">
    <property type="entry name" value="PKS_PP_betabranch"/>
    <property type="match status" value="2"/>
</dbReference>
<evidence type="ECO:0000259" key="3">
    <source>
        <dbReference type="PROSITE" id="PS50075"/>
    </source>
</evidence>
<reference evidence="5" key="1">
    <citation type="journal article" date="2019" name="Int. J. Syst. Evol. Microbiol.">
        <title>The Global Catalogue of Microorganisms (GCM) 10K type strain sequencing project: providing services to taxonomists for standard genome sequencing and annotation.</title>
        <authorList>
            <consortium name="The Broad Institute Genomics Platform"/>
            <consortium name="The Broad Institute Genome Sequencing Center for Infectious Disease"/>
            <person name="Wu L."/>
            <person name="Ma J."/>
        </authorList>
    </citation>
    <scope>NUCLEOTIDE SEQUENCE [LARGE SCALE GENOMIC DNA]</scope>
    <source>
        <strain evidence="5">JCM 4147</strain>
    </source>
</reference>
<name>A0ABW1GXP8_9ACTN</name>
<dbReference type="InterPro" id="IPR020806">
    <property type="entry name" value="PKS_PP-bd"/>
</dbReference>
<dbReference type="PANTHER" id="PTHR43775">
    <property type="entry name" value="FATTY ACID SYNTHASE"/>
    <property type="match status" value="1"/>
</dbReference>
<evidence type="ECO:0000256" key="2">
    <source>
        <dbReference type="ARBA" id="ARBA00022553"/>
    </source>
</evidence>
<sequence length="281" mass="29517">MPHEPQIFPRADAVAPPPDMVTELVAVLADVLRLKPEKIGPEQTFRSLGVDSLLTVEFVATVNARYGTAVGASSLLDHPTPLDFARHVSRELGPRGSTAADGPPSGPGIRAWAPAVREVPAMPSPVPVPIPASASVSVPAPPRGGPVPADVDLGSGAREILDLLREELARILCCDPWDIDPTAAFSLLGVDSIIGEQFVAVINRTYGMSERAVTLYEHPSLAAVASYVALVTRAQTVPAAVRAPTAAAPETEPPGIQALLDAVRDDRLSIDEALTLLPRRA</sequence>
<organism evidence="4 5">
    <name type="scientific">Streptomyces pulveraceus</name>
    <dbReference type="NCBI Taxonomy" id="68258"/>
    <lineage>
        <taxon>Bacteria</taxon>
        <taxon>Bacillati</taxon>
        <taxon>Actinomycetota</taxon>
        <taxon>Actinomycetes</taxon>
        <taxon>Kitasatosporales</taxon>
        <taxon>Streptomycetaceae</taxon>
        <taxon>Streptomyces</taxon>
    </lineage>
</organism>
<dbReference type="SUPFAM" id="SSF47336">
    <property type="entry name" value="ACP-like"/>
    <property type="match status" value="2"/>
</dbReference>
<dbReference type="PROSITE" id="PS50075">
    <property type="entry name" value="CARRIER"/>
    <property type="match status" value="2"/>
</dbReference>
<dbReference type="Pfam" id="PF00550">
    <property type="entry name" value="PP-binding"/>
    <property type="match status" value="2"/>
</dbReference>
<feature type="domain" description="Carrier" evidence="3">
    <location>
        <begin position="155"/>
        <end position="232"/>
    </location>
</feature>
<dbReference type="PANTHER" id="PTHR43775:SF37">
    <property type="entry name" value="SI:DKEY-61P9.11"/>
    <property type="match status" value="1"/>
</dbReference>
<dbReference type="InterPro" id="IPR036736">
    <property type="entry name" value="ACP-like_sf"/>
</dbReference>
<keyword evidence="1" id="KW-0596">Phosphopantetheine</keyword>
<evidence type="ECO:0000256" key="1">
    <source>
        <dbReference type="ARBA" id="ARBA00022450"/>
    </source>
</evidence>